<dbReference type="InterPro" id="IPR002305">
    <property type="entry name" value="aa-tRNA-synth_Ic"/>
</dbReference>
<dbReference type="PANTHER" id="PTHR11766:SF0">
    <property type="entry name" value="TYROSINE--TRNA LIGASE, MITOCHONDRIAL"/>
    <property type="match status" value="1"/>
</dbReference>
<dbReference type="GO" id="GO:0004831">
    <property type="term" value="F:tyrosine-tRNA ligase activity"/>
    <property type="evidence" value="ECO:0007669"/>
    <property type="project" value="UniProtKB-UniRule"/>
</dbReference>
<dbReference type="InterPro" id="IPR024107">
    <property type="entry name" value="Tyr-tRNA-ligase_bac_1"/>
</dbReference>
<comment type="catalytic activity">
    <reaction evidence="7 8">
        <text>tRNA(Tyr) + L-tyrosine + ATP = L-tyrosyl-tRNA(Tyr) + AMP + diphosphate + H(+)</text>
        <dbReference type="Rhea" id="RHEA:10220"/>
        <dbReference type="Rhea" id="RHEA-COMP:9706"/>
        <dbReference type="Rhea" id="RHEA-COMP:9707"/>
        <dbReference type="ChEBI" id="CHEBI:15378"/>
        <dbReference type="ChEBI" id="CHEBI:30616"/>
        <dbReference type="ChEBI" id="CHEBI:33019"/>
        <dbReference type="ChEBI" id="CHEBI:58315"/>
        <dbReference type="ChEBI" id="CHEBI:78442"/>
        <dbReference type="ChEBI" id="CHEBI:78536"/>
        <dbReference type="ChEBI" id="CHEBI:456215"/>
        <dbReference type="EC" id="6.1.1.1"/>
    </reaction>
</comment>
<evidence type="ECO:0000256" key="9">
    <source>
        <dbReference type="PROSITE-ProRule" id="PRU00182"/>
    </source>
</evidence>
<dbReference type="AlphaFoldDB" id="A0A1F6E400"/>
<dbReference type="GO" id="GO:0003723">
    <property type="term" value="F:RNA binding"/>
    <property type="evidence" value="ECO:0007669"/>
    <property type="project" value="UniProtKB-KW"/>
</dbReference>
<dbReference type="NCBIfam" id="TIGR00234">
    <property type="entry name" value="tyrS"/>
    <property type="match status" value="1"/>
</dbReference>
<evidence type="ECO:0000259" key="10">
    <source>
        <dbReference type="Pfam" id="PF22421"/>
    </source>
</evidence>
<name>A0A1F6E400_9BACT</name>
<reference evidence="11 12" key="1">
    <citation type="journal article" date="2016" name="Nat. Commun.">
        <title>Thousands of microbial genomes shed light on interconnected biogeochemical processes in an aquifer system.</title>
        <authorList>
            <person name="Anantharaman K."/>
            <person name="Brown C.T."/>
            <person name="Hug L.A."/>
            <person name="Sharon I."/>
            <person name="Castelle C.J."/>
            <person name="Probst A.J."/>
            <person name="Thomas B.C."/>
            <person name="Singh A."/>
            <person name="Wilkins M.J."/>
            <person name="Karaoz U."/>
            <person name="Brodie E.L."/>
            <person name="Williams K.H."/>
            <person name="Hubbard S.S."/>
            <person name="Banfield J.F."/>
        </authorList>
    </citation>
    <scope>NUCLEOTIDE SEQUENCE [LARGE SCALE GENOMIC DNA]</scope>
</reference>
<dbReference type="CDD" id="cd00805">
    <property type="entry name" value="TyrRS_core"/>
    <property type="match status" value="1"/>
</dbReference>
<dbReference type="InterPro" id="IPR054608">
    <property type="entry name" value="SYY-like_C"/>
</dbReference>
<dbReference type="GO" id="GO:0006437">
    <property type="term" value="P:tyrosyl-tRNA aminoacylation"/>
    <property type="evidence" value="ECO:0007669"/>
    <property type="project" value="UniProtKB-UniRule"/>
</dbReference>
<dbReference type="Pfam" id="PF00579">
    <property type="entry name" value="tRNA-synt_1b"/>
    <property type="match status" value="1"/>
</dbReference>
<dbReference type="Gene3D" id="3.40.50.620">
    <property type="entry name" value="HUPs"/>
    <property type="match status" value="1"/>
</dbReference>
<evidence type="ECO:0000256" key="5">
    <source>
        <dbReference type="ARBA" id="ARBA00022917"/>
    </source>
</evidence>
<feature type="domain" description="Tyrosine--tRNA ligase SYY-like C-terminal" evidence="10">
    <location>
        <begin position="349"/>
        <end position="412"/>
    </location>
</feature>
<organism evidence="11 12">
    <name type="scientific">Candidatus Kaiserbacteria bacterium RIFCSPHIGHO2_02_FULL_56_30</name>
    <dbReference type="NCBI Taxonomy" id="1798499"/>
    <lineage>
        <taxon>Bacteria</taxon>
        <taxon>Candidatus Kaiseribacteriota</taxon>
    </lineage>
</organism>
<evidence type="ECO:0000256" key="8">
    <source>
        <dbReference type="HAMAP-Rule" id="MF_02006"/>
    </source>
</evidence>
<dbReference type="EMBL" id="MFLM01000009">
    <property type="protein sequence ID" value="OGG68403.1"/>
    <property type="molecule type" value="Genomic_DNA"/>
</dbReference>
<dbReference type="PANTHER" id="PTHR11766">
    <property type="entry name" value="TYROSYL-TRNA SYNTHETASE"/>
    <property type="match status" value="1"/>
</dbReference>
<keyword evidence="8" id="KW-0963">Cytoplasm</keyword>
<sequence>MNLAEELKRRGLIEHSSAPVEVIFKEPRTVYLGIDPTADSLQIGNLAVVLLMKRLALAGHKLIFLVGGGTGMIGDPREKGERVLLDEKTLARNTRALSKQLYKLLPGTPFRMLDNAAWLTRLGLVPFLREIGKLFTVNDLVKRDIIARRLATPDESISFTEFSYALLQGYDYLVLNEKYKCDLQIGASDQWTNILSGVELIRKRAGREAYAFTMPLITDSMGKKFGKSEGNAVWLDPLKTTPFVFYQFWLNVPDEGIEKYLKVYTFLPLAEIEALVERQRKAPNEREGQKALARLVSALAHGETTANHVALATEALFGPTPFEELSREKRAIALTEAPSLKFTKADLTKGYSLIDALVAGGLASSKSDARRLIESRGITLGGTIITDLNYQIGQGSFNDSYALVRKGRREVLLLVLK</sequence>
<dbReference type="SUPFAM" id="SSF55174">
    <property type="entry name" value="Alpha-L RNA-binding motif"/>
    <property type="match status" value="1"/>
</dbReference>
<comment type="subunit">
    <text evidence="8">Homodimer.</text>
</comment>
<keyword evidence="2 8" id="KW-0547">Nucleotide-binding</keyword>
<dbReference type="InterPro" id="IPR036986">
    <property type="entry name" value="S4_RNA-bd_sf"/>
</dbReference>
<evidence type="ECO:0000256" key="3">
    <source>
        <dbReference type="ARBA" id="ARBA00022840"/>
    </source>
</evidence>
<dbReference type="Pfam" id="PF22421">
    <property type="entry name" value="SYY_C-terminal"/>
    <property type="match status" value="1"/>
</dbReference>
<evidence type="ECO:0000256" key="6">
    <source>
        <dbReference type="ARBA" id="ARBA00023146"/>
    </source>
</evidence>
<dbReference type="CDD" id="cd00165">
    <property type="entry name" value="S4"/>
    <property type="match status" value="1"/>
</dbReference>
<keyword evidence="1 8" id="KW-0436">Ligase</keyword>
<evidence type="ECO:0000256" key="4">
    <source>
        <dbReference type="ARBA" id="ARBA00022884"/>
    </source>
</evidence>
<gene>
    <name evidence="8" type="primary">tyrS</name>
    <name evidence="11" type="ORF">A3C95_01710</name>
</gene>
<evidence type="ECO:0000256" key="1">
    <source>
        <dbReference type="ARBA" id="ARBA00022598"/>
    </source>
</evidence>
<protein>
    <recommendedName>
        <fullName evidence="8">Tyrosine--tRNA ligase</fullName>
        <ecNumber evidence="8">6.1.1.1</ecNumber>
    </recommendedName>
    <alternativeName>
        <fullName evidence="8">Tyrosyl-tRNA synthetase</fullName>
        <shortName evidence="8">TyrRS</shortName>
    </alternativeName>
</protein>
<feature type="binding site" evidence="8">
    <location>
        <position position="31"/>
    </location>
    <ligand>
        <name>L-tyrosine</name>
        <dbReference type="ChEBI" id="CHEBI:58315"/>
    </ligand>
</feature>
<evidence type="ECO:0000313" key="12">
    <source>
        <dbReference type="Proteomes" id="UP000177107"/>
    </source>
</evidence>
<comment type="function">
    <text evidence="8">Catalyzes the attachment of tyrosine to tRNA(Tyr) in a two-step reaction: tyrosine is first activated by ATP to form Tyr-AMP and then transferred to the acceptor end of tRNA(Tyr).</text>
</comment>
<dbReference type="STRING" id="1798499.A3C95_01710"/>
<comment type="caution">
    <text evidence="11">The sequence shown here is derived from an EMBL/GenBank/DDBJ whole genome shotgun (WGS) entry which is preliminary data.</text>
</comment>
<dbReference type="Proteomes" id="UP000177107">
    <property type="component" value="Unassembled WGS sequence"/>
</dbReference>
<keyword evidence="5 8" id="KW-0648">Protein biosynthesis</keyword>
<feature type="binding site" evidence="8">
    <location>
        <position position="227"/>
    </location>
    <ligand>
        <name>ATP</name>
        <dbReference type="ChEBI" id="CHEBI:30616"/>
    </ligand>
</feature>
<evidence type="ECO:0000313" key="11">
    <source>
        <dbReference type="EMBL" id="OGG68403.1"/>
    </source>
</evidence>
<dbReference type="PRINTS" id="PR01040">
    <property type="entry name" value="TRNASYNTHTYR"/>
</dbReference>
<dbReference type="FunFam" id="1.10.240.10:FF:000001">
    <property type="entry name" value="Tyrosine--tRNA ligase"/>
    <property type="match status" value="1"/>
</dbReference>
<dbReference type="GO" id="GO:0005524">
    <property type="term" value="F:ATP binding"/>
    <property type="evidence" value="ECO:0007669"/>
    <property type="project" value="UniProtKB-UniRule"/>
</dbReference>
<dbReference type="SUPFAM" id="SSF52374">
    <property type="entry name" value="Nucleotidylyl transferase"/>
    <property type="match status" value="1"/>
</dbReference>
<dbReference type="InterPro" id="IPR002307">
    <property type="entry name" value="Tyr-tRNA-ligase"/>
</dbReference>
<dbReference type="EC" id="6.1.1.1" evidence="8"/>
<comment type="similarity">
    <text evidence="8">Belongs to the class-I aminoacyl-tRNA synthetase family. TyrS type 1 subfamily.</text>
</comment>
<dbReference type="InterPro" id="IPR014729">
    <property type="entry name" value="Rossmann-like_a/b/a_fold"/>
</dbReference>
<dbReference type="InterPro" id="IPR024088">
    <property type="entry name" value="Tyr-tRNA-ligase_bac-type"/>
</dbReference>
<evidence type="ECO:0000256" key="7">
    <source>
        <dbReference type="ARBA" id="ARBA00048248"/>
    </source>
</evidence>
<dbReference type="HAMAP" id="MF_02006">
    <property type="entry name" value="Tyr_tRNA_synth_type1"/>
    <property type="match status" value="1"/>
</dbReference>
<comment type="caution">
    <text evidence="8">Lacks conserved residue(s) required for the propagation of feature annotation.</text>
</comment>
<comment type="subcellular location">
    <subcellularLocation>
        <location evidence="8">Cytoplasm</location>
    </subcellularLocation>
</comment>
<proteinExistence type="inferred from homology"/>
<evidence type="ECO:0000256" key="2">
    <source>
        <dbReference type="ARBA" id="ARBA00022741"/>
    </source>
</evidence>
<keyword evidence="4 9" id="KW-0694">RNA-binding</keyword>
<feature type="binding site" evidence="8">
    <location>
        <position position="164"/>
    </location>
    <ligand>
        <name>L-tyrosine</name>
        <dbReference type="ChEBI" id="CHEBI:58315"/>
    </ligand>
</feature>
<keyword evidence="6 8" id="KW-0030">Aminoacyl-tRNA synthetase</keyword>
<accession>A0A1F6E400</accession>
<dbReference type="Gene3D" id="3.10.290.10">
    <property type="entry name" value="RNA-binding S4 domain"/>
    <property type="match status" value="1"/>
</dbReference>
<feature type="binding site" evidence="8">
    <location>
        <position position="168"/>
    </location>
    <ligand>
        <name>L-tyrosine</name>
        <dbReference type="ChEBI" id="CHEBI:58315"/>
    </ligand>
</feature>
<dbReference type="GO" id="GO:0005829">
    <property type="term" value="C:cytosol"/>
    <property type="evidence" value="ECO:0007669"/>
    <property type="project" value="TreeGrafter"/>
</dbReference>
<keyword evidence="3 8" id="KW-0067">ATP-binding</keyword>
<dbReference type="PROSITE" id="PS50889">
    <property type="entry name" value="S4"/>
    <property type="match status" value="1"/>
</dbReference>
<feature type="short sequence motif" description="'KMSKS' region" evidence="8">
    <location>
        <begin position="224"/>
        <end position="228"/>
    </location>
</feature>
<dbReference type="Gene3D" id="1.10.240.10">
    <property type="entry name" value="Tyrosyl-Transfer RNA Synthetase"/>
    <property type="match status" value="1"/>
</dbReference>